<gene>
    <name evidence="1" type="ORF">CGXH109_LOCUS120202</name>
</gene>
<evidence type="ECO:0000313" key="2">
    <source>
        <dbReference type="Proteomes" id="UP001152533"/>
    </source>
</evidence>
<dbReference type="Proteomes" id="UP001152533">
    <property type="component" value="Unassembled WGS sequence"/>
</dbReference>
<name>A0A9W4WPR8_9PEZI</name>
<proteinExistence type="predicted"/>
<sequence>MCLVQFPTHNLLQQHVWHYQTEIAVLLMRLHDLFAHHDPQPNTTNSTYAHNSLSLKSDLNALKLASNAQPSAFAAGTAKFISNEQGPINEIDLANQQKTSTCPQCPAVLARKQDLERYYIICKTPIFYSNTFTRARKYITYRCTKGGSQHQQSYIKRRCLRLCAEAKQELHAEKNQIRCPRETVARTTKHTERTQTVGKDALQSSFHPSRNAEVAYDVRNDGLSLRLDEIAFAFADSGLNAAYDAKSSGTIQLHPPLFIPPTIN</sequence>
<comment type="caution">
    <text evidence="1">The sequence shown here is derived from an EMBL/GenBank/DDBJ whole genome shotgun (WGS) entry which is preliminary data.</text>
</comment>
<reference evidence="1" key="1">
    <citation type="submission" date="2022-08" db="EMBL/GenBank/DDBJ databases">
        <authorList>
            <person name="Giroux E."/>
            <person name="Giroux E."/>
        </authorList>
    </citation>
    <scope>NUCLEOTIDE SEQUENCE</scope>
    <source>
        <strain evidence="1">H1091258</strain>
    </source>
</reference>
<protein>
    <submittedName>
        <fullName evidence="1">Uncharacterized protein</fullName>
    </submittedName>
</protein>
<accession>A0A9W4WPR8</accession>
<dbReference type="EMBL" id="CAMGZC010001428">
    <property type="protein sequence ID" value="CAI0652741.1"/>
    <property type="molecule type" value="Genomic_DNA"/>
</dbReference>
<keyword evidence="2" id="KW-1185">Reference proteome</keyword>
<evidence type="ECO:0000313" key="1">
    <source>
        <dbReference type="EMBL" id="CAI0652741.1"/>
    </source>
</evidence>
<organism evidence="1 2">
    <name type="scientific">Colletotrichum noveboracense</name>
    <dbReference type="NCBI Taxonomy" id="2664923"/>
    <lineage>
        <taxon>Eukaryota</taxon>
        <taxon>Fungi</taxon>
        <taxon>Dikarya</taxon>
        <taxon>Ascomycota</taxon>
        <taxon>Pezizomycotina</taxon>
        <taxon>Sordariomycetes</taxon>
        <taxon>Hypocreomycetidae</taxon>
        <taxon>Glomerellales</taxon>
        <taxon>Glomerellaceae</taxon>
        <taxon>Colletotrichum</taxon>
        <taxon>Colletotrichum gloeosporioides species complex</taxon>
    </lineage>
</organism>
<dbReference type="AlphaFoldDB" id="A0A9W4WPR8"/>